<dbReference type="PIRSF" id="PIRSF016578">
    <property type="entry name" value="HsaA"/>
    <property type="match status" value="1"/>
</dbReference>
<protein>
    <submittedName>
        <fullName evidence="12">Acyl-CoA dehydrogenase</fullName>
    </submittedName>
</protein>
<keyword evidence="7 8" id="KW-0560">Oxidoreductase</keyword>
<dbReference type="SUPFAM" id="SSF47203">
    <property type="entry name" value="Acyl-CoA dehydrogenase C-terminal domain-like"/>
    <property type="match status" value="1"/>
</dbReference>
<dbReference type="InterPro" id="IPR013786">
    <property type="entry name" value="AcylCoA_DH/ox_N"/>
</dbReference>
<keyword evidence="5 8" id="KW-0285">Flavoprotein</keyword>
<accession>A0A944CAV1</accession>
<dbReference type="Gene3D" id="1.10.540.10">
    <property type="entry name" value="Acyl-CoA dehydrogenase/oxidase, N-terminal domain"/>
    <property type="match status" value="1"/>
</dbReference>
<dbReference type="Gene3D" id="1.20.140.10">
    <property type="entry name" value="Butyryl-CoA Dehydrogenase, subunit A, domain 3"/>
    <property type="match status" value="1"/>
</dbReference>
<keyword evidence="6 8" id="KW-0274">FAD</keyword>
<dbReference type="PROSITE" id="PS00072">
    <property type="entry name" value="ACYL_COA_DH_1"/>
    <property type="match status" value="1"/>
</dbReference>
<evidence type="ECO:0000259" key="9">
    <source>
        <dbReference type="Pfam" id="PF00441"/>
    </source>
</evidence>
<feature type="domain" description="Acyl-CoA oxidase/dehydrogenase middle" evidence="10">
    <location>
        <begin position="122"/>
        <end position="215"/>
    </location>
</feature>
<dbReference type="GO" id="GO:0003995">
    <property type="term" value="F:acyl-CoA dehydrogenase activity"/>
    <property type="evidence" value="ECO:0007669"/>
    <property type="project" value="InterPro"/>
</dbReference>
<dbReference type="EMBL" id="QTKU01000001">
    <property type="protein sequence ID" value="MBS8258964.1"/>
    <property type="molecule type" value="Genomic_DNA"/>
</dbReference>
<dbReference type="InterPro" id="IPR052547">
    <property type="entry name" value="Mito_Isobutyryl-CoADH"/>
</dbReference>
<dbReference type="PANTHER" id="PTHR43831">
    <property type="entry name" value="ISOBUTYRYL-COA DEHYDROGENASE"/>
    <property type="match status" value="1"/>
</dbReference>
<dbReference type="InterPro" id="IPR009100">
    <property type="entry name" value="AcylCoA_DH/oxidase_NM_dom_sf"/>
</dbReference>
<dbReference type="Proteomes" id="UP000705379">
    <property type="component" value="Unassembled WGS sequence"/>
</dbReference>
<dbReference type="InterPro" id="IPR009075">
    <property type="entry name" value="AcylCo_DH/oxidase_C"/>
</dbReference>
<evidence type="ECO:0000256" key="8">
    <source>
        <dbReference type="RuleBase" id="RU362125"/>
    </source>
</evidence>
<dbReference type="RefSeq" id="WP_213214676.1">
    <property type="nucleotide sequence ID" value="NZ_QTKU01000001.1"/>
</dbReference>
<dbReference type="InterPro" id="IPR046373">
    <property type="entry name" value="Acyl-CoA_Oxase/DH_mid-dom_sf"/>
</dbReference>
<evidence type="ECO:0000259" key="10">
    <source>
        <dbReference type="Pfam" id="PF02770"/>
    </source>
</evidence>
<dbReference type="FunFam" id="2.40.110.10:FF:000001">
    <property type="entry name" value="Acyl-CoA dehydrogenase, mitochondrial"/>
    <property type="match status" value="1"/>
</dbReference>
<dbReference type="PANTHER" id="PTHR43831:SF1">
    <property type="entry name" value="ISOBUTYRYL-COA DEHYDROGENASE, MITOCHONDRIAL"/>
    <property type="match status" value="1"/>
</dbReference>
<dbReference type="PROSITE" id="PS00073">
    <property type="entry name" value="ACYL_COA_DH_2"/>
    <property type="match status" value="1"/>
</dbReference>
<dbReference type="GO" id="GO:0009083">
    <property type="term" value="P:branched-chain amino acid catabolic process"/>
    <property type="evidence" value="ECO:0007669"/>
    <property type="project" value="UniProtKB-KW"/>
</dbReference>
<dbReference type="Pfam" id="PF02771">
    <property type="entry name" value="Acyl-CoA_dh_N"/>
    <property type="match status" value="1"/>
</dbReference>
<comment type="caution">
    <text evidence="12">The sequence shown here is derived from an EMBL/GenBank/DDBJ whole genome shotgun (WGS) entry which is preliminary data.</text>
</comment>
<evidence type="ECO:0000256" key="4">
    <source>
        <dbReference type="ARBA" id="ARBA00022456"/>
    </source>
</evidence>
<evidence type="ECO:0000256" key="2">
    <source>
        <dbReference type="ARBA" id="ARBA00005109"/>
    </source>
</evidence>
<reference evidence="12" key="2">
    <citation type="journal article" date="2021" name="Microorganisms">
        <title>Bacterial Dimethylsulfoniopropionate Biosynthesis in the East China Sea.</title>
        <authorList>
            <person name="Liu J."/>
            <person name="Zhang Y."/>
            <person name="Liu J."/>
            <person name="Zhong H."/>
            <person name="Williams B.T."/>
            <person name="Zheng Y."/>
            <person name="Curson A.R.J."/>
            <person name="Sun C."/>
            <person name="Sun H."/>
            <person name="Song D."/>
            <person name="Wagner Mackenzie B."/>
            <person name="Bermejo Martinez A."/>
            <person name="Todd J.D."/>
            <person name="Zhang X.H."/>
        </authorList>
    </citation>
    <scope>NUCLEOTIDE SEQUENCE</scope>
    <source>
        <strain evidence="12">AESS21</strain>
    </source>
</reference>
<evidence type="ECO:0000313" key="13">
    <source>
        <dbReference type="Proteomes" id="UP000705379"/>
    </source>
</evidence>
<comment type="cofactor">
    <cofactor evidence="1 8">
        <name>FAD</name>
        <dbReference type="ChEBI" id="CHEBI:57692"/>
    </cofactor>
</comment>
<dbReference type="FunFam" id="1.20.140.10:FF:000001">
    <property type="entry name" value="Acyl-CoA dehydrogenase"/>
    <property type="match status" value="1"/>
</dbReference>
<dbReference type="Gene3D" id="2.40.110.10">
    <property type="entry name" value="Butyryl-CoA Dehydrogenase, subunit A, domain 2"/>
    <property type="match status" value="1"/>
</dbReference>
<reference evidence="12" key="1">
    <citation type="submission" date="2018-08" db="EMBL/GenBank/DDBJ databases">
        <authorList>
            <person name="Jin W."/>
            <person name="Wang H."/>
            <person name="Yang Y."/>
            <person name="Li M."/>
            <person name="Liu J."/>
        </authorList>
    </citation>
    <scope>NUCLEOTIDE SEQUENCE</scope>
    <source>
        <strain evidence="12">AESS21</strain>
    </source>
</reference>
<gene>
    <name evidence="12" type="ORF">DYI23_01925</name>
</gene>
<evidence type="ECO:0000256" key="6">
    <source>
        <dbReference type="ARBA" id="ARBA00022827"/>
    </source>
</evidence>
<dbReference type="Pfam" id="PF02770">
    <property type="entry name" value="Acyl-CoA_dh_M"/>
    <property type="match status" value="1"/>
</dbReference>
<evidence type="ECO:0000313" key="12">
    <source>
        <dbReference type="EMBL" id="MBS8258964.1"/>
    </source>
</evidence>
<dbReference type="InterPro" id="IPR037069">
    <property type="entry name" value="AcylCoA_DH/ox_N_sf"/>
</dbReference>
<comment type="similarity">
    <text evidence="3 8">Belongs to the acyl-CoA dehydrogenase family.</text>
</comment>
<comment type="pathway">
    <text evidence="2">Amino-acid degradation; L-valine degradation.</text>
</comment>
<proteinExistence type="inferred from homology"/>
<evidence type="ECO:0000256" key="7">
    <source>
        <dbReference type="ARBA" id="ARBA00023002"/>
    </source>
</evidence>
<evidence type="ECO:0000256" key="5">
    <source>
        <dbReference type="ARBA" id="ARBA00022630"/>
    </source>
</evidence>
<dbReference type="InterPro" id="IPR036250">
    <property type="entry name" value="AcylCo_DH-like_C"/>
</dbReference>
<dbReference type="SUPFAM" id="SSF56645">
    <property type="entry name" value="Acyl-CoA dehydrogenase NM domain-like"/>
    <property type="match status" value="1"/>
</dbReference>
<dbReference type="InterPro" id="IPR006091">
    <property type="entry name" value="Acyl-CoA_Oxase/DH_mid-dom"/>
</dbReference>
<organism evidence="12 13">
    <name type="scientific">Roseibium polysiphoniae</name>
    <dbReference type="NCBI Taxonomy" id="2571221"/>
    <lineage>
        <taxon>Bacteria</taxon>
        <taxon>Pseudomonadati</taxon>
        <taxon>Pseudomonadota</taxon>
        <taxon>Alphaproteobacteria</taxon>
        <taxon>Hyphomicrobiales</taxon>
        <taxon>Stappiaceae</taxon>
        <taxon>Roseibium</taxon>
    </lineage>
</organism>
<keyword evidence="4" id="KW-0101">Branched-chain amino acid catabolism</keyword>
<dbReference type="GO" id="GO:0050660">
    <property type="term" value="F:flavin adenine dinucleotide binding"/>
    <property type="evidence" value="ECO:0007669"/>
    <property type="project" value="InterPro"/>
</dbReference>
<sequence length="379" mass="41222">MDFSLSEDQRAFRDMASAFARDEMEPYAREWDEKAYFPEETLRQAASLGFGGIYVREDVGGSSLTRTDAAIIFEELAKGCTSTAAYISIHNMGAWMIDTYGSQELRQAYLPDLCTMARFASYCLTEPGSGSDAASLRTSAREDGDHYVLNGSKAFISGGGVSDVYVTMVRTGGEGPKGISCVVVDKDTPGLSFGAQEVKLGWKSQPTAQVNFQDCRVPKANRLGAEGEGFKIAMAGLDGGRINIGACSLGAAQTCLDRSTAYLKERKQFGKALAEFQALQFRLADMATELEAARLLLHKAAGLVDGKTADATKMAAMAKRLATDTGFKVVNEALQLHGGYGYLRDYPIERYLRDVRVHQILEGTNEIMRVIIARQLLAD</sequence>
<evidence type="ECO:0000256" key="1">
    <source>
        <dbReference type="ARBA" id="ARBA00001974"/>
    </source>
</evidence>
<evidence type="ECO:0000259" key="11">
    <source>
        <dbReference type="Pfam" id="PF02771"/>
    </source>
</evidence>
<dbReference type="Pfam" id="PF00441">
    <property type="entry name" value="Acyl-CoA_dh_1"/>
    <property type="match status" value="1"/>
</dbReference>
<name>A0A944CAV1_9HYPH</name>
<feature type="domain" description="Acyl-CoA dehydrogenase/oxidase C-terminal" evidence="9">
    <location>
        <begin position="227"/>
        <end position="377"/>
    </location>
</feature>
<evidence type="ECO:0000256" key="3">
    <source>
        <dbReference type="ARBA" id="ARBA00009347"/>
    </source>
</evidence>
<dbReference type="AlphaFoldDB" id="A0A944CAV1"/>
<dbReference type="InterPro" id="IPR006089">
    <property type="entry name" value="Acyl-CoA_DH_CS"/>
</dbReference>
<feature type="domain" description="Acyl-CoA dehydrogenase/oxidase N-terminal" evidence="11">
    <location>
        <begin position="6"/>
        <end position="116"/>
    </location>
</feature>